<dbReference type="PANTHER" id="PTHR35008:SF8">
    <property type="entry name" value="ALCOHOL DEHYDROGENASE CYTOCHROME C SUBUNIT"/>
    <property type="match status" value="1"/>
</dbReference>
<dbReference type="PROSITE" id="PS51257">
    <property type="entry name" value="PROKAR_LIPOPROTEIN"/>
    <property type="match status" value="1"/>
</dbReference>
<keyword evidence="1" id="KW-0813">Transport</keyword>
<feature type="domain" description="Cytochrome c" evidence="6">
    <location>
        <begin position="36"/>
        <end position="113"/>
    </location>
</feature>
<dbReference type="Gene3D" id="1.10.760.10">
    <property type="entry name" value="Cytochrome c-like domain"/>
    <property type="match status" value="1"/>
</dbReference>
<proteinExistence type="predicted"/>
<dbReference type="InterPro" id="IPR051459">
    <property type="entry name" value="Cytochrome_c-type_DH"/>
</dbReference>
<keyword evidence="3" id="KW-0479">Metal-binding</keyword>
<gene>
    <name evidence="7" type="ORF">UFOPK1835_00758</name>
</gene>
<evidence type="ECO:0000256" key="1">
    <source>
        <dbReference type="ARBA" id="ARBA00022448"/>
    </source>
</evidence>
<dbReference type="SUPFAM" id="SSF46626">
    <property type="entry name" value="Cytochrome c"/>
    <property type="match status" value="1"/>
</dbReference>
<dbReference type="InterPro" id="IPR036909">
    <property type="entry name" value="Cyt_c-like_dom_sf"/>
</dbReference>
<dbReference type="GO" id="GO:0005506">
    <property type="term" value="F:iron ion binding"/>
    <property type="evidence" value="ECO:0007669"/>
    <property type="project" value="InterPro"/>
</dbReference>
<reference evidence="7" key="1">
    <citation type="submission" date="2020-05" db="EMBL/GenBank/DDBJ databases">
        <authorList>
            <person name="Chiriac C."/>
            <person name="Salcher M."/>
            <person name="Ghai R."/>
            <person name="Kavagutti S V."/>
        </authorList>
    </citation>
    <scope>NUCLEOTIDE SEQUENCE</scope>
</reference>
<evidence type="ECO:0000256" key="5">
    <source>
        <dbReference type="ARBA" id="ARBA00023004"/>
    </source>
</evidence>
<dbReference type="GO" id="GO:0009055">
    <property type="term" value="F:electron transfer activity"/>
    <property type="evidence" value="ECO:0007669"/>
    <property type="project" value="InterPro"/>
</dbReference>
<dbReference type="PROSITE" id="PS51007">
    <property type="entry name" value="CYTC"/>
    <property type="match status" value="1"/>
</dbReference>
<evidence type="ECO:0000313" key="7">
    <source>
        <dbReference type="EMBL" id="CAB4605805.1"/>
    </source>
</evidence>
<dbReference type="InterPro" id="IPR009056">
    <property type="entry name" value="Cyt_c-like_dom"/>
</dbReference>
<evidence type="ECO:0000259" key="6">
    <source>
        <dbReference type="PROSITE" id="PS51007"/>
    </source>
</evidence>
<dbReference type="Pfam" id="PF13442">
    <property type="entry name" value="Cytochrome_CBB3"/>
    <property type="match status" value="1"/>
</dbReference>
<evidence type="ECO:0000256" key="4">
    <source>
        <dbReference type="ARBA" id="ARBA00022982"/>
    </source>
</evidence>
<protein>
    <submittedName>
        <fullName evidence="7">Unannotated protein</fullName>
    </submittedName>
</protein>
<name>A0A6J6H3H7_9ZZZZ</name>
<sequence length="117" mass="11734">MRSPRVFLAGSVLVLGATAFAACSSGSTPIATPSDPVLAEGQSIYSQNCASCHGANGGGGFGKKLAGVVATKYPNIADQEAILVNGKGSMPAFGSKLSAEQITAVTRYTREVLGAGQ</sequence>
<organism evidence="7">
    <name type="scientific">freshwater metagenome</name>
    <dbReference type="NCBI Taxonomy" id="449393"/>
    <lineage>
        <taxon>unclassified sequences</taxon>
        <taxon>metagenomes</taxon>
        <taxon>ecological metagenomes</taxon>
    </lineage>
</organism>
<dbReference type="AlphaFoldDB" id="A0A6J6H3H7"/>
<evidence type="ECO:0000256" key="2">
    <source>
        <dbReference type="ARBA" id="ARBA00022617"/>
    </source>
</evidence>
<evidence type="ECO:0000256" key="3">
    <source>
        <dbReference type="ARBA" id="ARBA00022723"/>
    </source>
</evidence>
<keyword evidence="5" id="KW-0408">Iron</keyword>
<keyword evidence="2" id="KW-0349">Heme</keyword>
<keyword evidence="4" id="KW-0249">Electron transport</keyword>
<dbReference type="EMBL" id="CAEZUP010000024">
    <property type="protein sequence ID" value="CAB4605805.1"/>
    <property type="molecule type" value="Genomic_DNA"/>
</dbReference>
<accession>A0A6J6H3H7</accession>
<dbReference type="PANTHER" id="PTHR35008">
    <property type="entry name" value="BLL4482 PROTEIN-RELATED"/>
    <property type="match status" value="1"/>
</dbReference>
<dbReference type="GO" id="GO:0020037">
    <property type="term" value="F:heme binding"/>
    <property type="evidence" value="ECO:0007669"/>
    <property type="project" value="InterPro"/>
</dbReference>
<dbReference type="PRINTS" id="PR00605">
    <property type="entry name" value="CYTCHROMECIC"/>
</dbReference>
<dbReference type="InterPro" id="IPR008168">
    <property type="entry name" value="Cyt_C_IC"/>
</dbReference>